<evidence type="ECO:0000313" key="1">
    <source>
        <dbReference type="EMBL" id="HIR92195.1"/>
    </source>
</evidence>
<evidence type="ECO:0000313" key="2">
    <source>
        <dbReference type="Proteomes" id="UP000886841"/>
    </source>
</evidence>
<reference evidence="1" key="2">
    <citation type="journal article" date="2021" name="PeerJ">
        <title>Extensive microbial diversity within the chicken gut microbiome revealed by metagenomics and culture.</title>
        <authorList>
            <person name="Gilroy R."/>
            <person name="Ravi A."/>
            <person name="Getino M."/>
            <person name="Pursley I."/>
            <person name="Horton D.L."/>
            <person name="Alikhan N.F."/>
            <person name="Baker D."/>
            <person name="Gharbi K."/>
            <person name="Hall N."/>
            <person name="Watson M."/>
            <person name="Adriaenssens E.M."/>
            <person name="Foster-Nyarko E."/>
            <person name="Jarju S."/>
            <person name="Secka A."/>
            <person name="Antonio M."/>
            <person name="Oren A."/>
            <person name="Chaudhuri R.R."/>
            <person name="La Ragione R."/>
            <person name="Hildebrand F."/>
            <person name="Pallen M.J."/>
        </authorList>
    </citation>
    <scope>NUCLEOTIDE SEQUENCE</scope>
    <source>
        <strain evidence="1">ChiSxjej1B13-7041</strain>
    </source>
</reference>
<organism evidence="1 2">
    <name type="scientific">Candidatus Egerieimonas intestinavium</name>
    <dbReference type="NCBI Taxonomy" id="2840777"/>
    <lineage>
        <taxon>Bacteria</taxon>
        <taxon>Bacillati</taxon>
        <taxon>Bacillota</taxon>
        <taxon>Clostridia</taxon>
        <taxon>Lachnospirales</taxon>
        <taxon>Lachnospiraceae</taxon>
        <taxon>Lachnospiraceae incertae sedis</taxon>
        <taxon>Candidatus Egerieimonas</taxon>
    </lineage>
</organism>
<dbReference type="EMBL" id="DVHU01000018">
    <property type="protein sequence ID" value="HIR92195.1"/>
    <property type="molecule type" value="Genomic_DNA"/>
</dbReference>
<comment type="caution">
    <text evidence="1">The sequence shown here is derived from an EMBL/GenBank/DDBJ whole genome shotgun (WGS) entry which is preliminary data.</text>
</comment>
<gene>
    <name evidence="1" type="ORF">IAB98_02080</name>
</gene>
<dbReference type="Proteomes" id="UP000886841">
    <property type="component" value="Unassembled WGS sequence"/>
</dbReference>
<accession>A0A9D1EHR4</accession>
<sequence length="1329" mass="149851">MSLQFHYDLQGLPEFPTLLLGNRGGQIYGVLENVQDLRVSASLKDPWELSFTLYREPKGGPVSLWKQIRDFRLVYVKDWDLWFEMKVDLEESTQTRKKISAQSLCQAELSQTNVYNLEINTEADILREDYQQPTVLYRQEDPSSSLLHRVLEKAPQFQILHVDSSLAPLQRTFSWDSRSIYSVFQDIAQELHCLFVFDNGSAPDGSLRRGISVYDLESLCLDCGHRGEFTDLCPSCGGHRLHPGYGEDTTVFVSVENLTDEISYETETGSVKNCFRLEAGDDLMTATVANCNPNGSSYLWYFSPEMKADMSSALQEKLSGYDRDYAYYQKEYEPPLPRELLAEYNRLVNRYQSSQEELSPIETPITGFPSLMNTLYDVIDFEGFLTNELMPETDLPQDTSAADQAALLTSASLSPVAVQDLGTLSAATGDSSVLSMAKVLVDTSRYRVQVEEGSAMASPTLWEGSLTVSSYSDSADTASTGLLRVQFSDDYETFVRQKLEKLLGKRKDTSLGIVSLFQLEPSVFAQELKNYCLASLSAFENACAACLDILIEQGVSGQASPMDEDQELYQKLYLNYLNRRELIRQEAQLRRQEIGAVAGIWDSQGTLVRPGMRSCIQELRDQILEKLDIQQYLGREAWLELCSHRREDVYRNDNYISDGLSNSELFSRALGFLETAGQEIYKSAALQHRIRASLQNLLAIRDFAPLREHFQLGNWLRILVDGQVYRLRLISYEMDFSDPARLPVEFSDVLKTAGGLSDIESILDSSSSMSSSYSSVKRQAEKGDQSNTLLSGWVDQGLDLTLMKIVNDASNQNLVCDASGLLAREYNDVLNQYDDRQLKLINKGIYLTEDGWKTARTGLGLFHYYDPREGVWKEGYGVIADTIVGNIILGREVGIYNESNSISLSQEGLILTADSGDSRVQQLFAIQKRLPDGALVKQMSIDQEGNIVFGGNTKITWTQENRPAISDVTGLEDYLREVETQVDGKIQTHWGSQDPSASWDAQEKLLHLGDIWYDTLNKETKIFQESGSWARLEDAEAQAAKALAGRKGTIFTVQPSPPYQLGDLWAQGEEGELLCCIHARSAGDFQASDWEPAAKYTDDSALNSFVADTYAQDVLRFQKSLDDKIQTYAQDEDPSPGWDTEELRRAHTGDLWYSGSIIYRWNGSDWEMFMDISGQINEIYSKVYAEIEKTSSGLLTRVGETTYTKAQVDKLLSDVNTEYEQTKDSFTFKFNQLLSELNASGTSTENKFNEINKYIRFDNGEIIIGIQGNPLILRMKNDRISFYENNSEVAYISNRKLYITDSEVINSLKLGQYAWIPRDNGNLSLRKTG</sequence>
<protein>
    <submittedName>
        <fullName evidence="1">Uncharacterized protein</fullName>
    </submittedName>
</protein>
<name>A0A9D1EHR4_9FIRM</name>
<reference evidence="1" key="1">
    <citation type="submission" date="2020-10" db="EMBL/GenBank/DDBJ databases">
        <authorList>
            <person name="Gilroy R."/>
        </authorList>
    </citation>
    <scope>NUCLEOTIDE SEQUENCE</scope>
    <source>
        <strain evidence="1">ChiSxjej1B13-7041</strain>
    </source>
</reference>
<proteinExistence type="predicted"/>